<dbReference type="PANTHER" id="PTHR22891">
    <property type="entry name" value="EUKARYOTIC TRANSLATION INITIATION FACTOR 2C"/>
    <property type="match status" value="1"/>
</dbReference>
<name>A0AAN5CVM4_9BILA</name>
<protein>
    <submittedName>
        <fullName evidence="1">Uncharacterized protein</fullName>
    </submittedName>
</protein>
<sequence>MNYISVSATMETISVAEQPAACTRPKEGAKYIAAAKPVPASRQGKKEVPVFFNSWQIECEDRLVHQFDVTVSLELKDGNATKTRNLNKGPRDDALVAERSELIRDAIRAALSRFKMLSSTGAYVNDGGSILYTSENLKKSELHGFKLLIGALKTFSAKDLSGILRRDRDAVDQSVKVFYELMTSEDAVRRHTFDNFSKGRLYRADVDGRAKGENRFAVDVGFGQERRPGICKGFAPAEVKGQVIASLNLDVTTGTFWKAGKLLQTAIEINGWSSPQQAVWNAKAIRNTNTKLKDLRVSYASPDGKSSWDFQISGISAKAAATTQGESRTAGRMFSKHSQSVTTIDQLTDMEEGRLVPLAKKFGRIRYRTWPLVVSKKAKRREHDPTKFDVTVDYYPIEVLEVKANQRVPIELHGAPPNQPMRVEERFKQTNADLEALNLFGTTKGPAANPLLEAFGIKIVRKPLTSKAITRAMPIIEAKQPPSASSYSSMLKYTVPVNEKSFFATEKCAFQTPSHISVLHIGFAEEPRTFTMSEFADLVKSSAIKKGMRIEEVKPEIVKPNELYEKLKGIHEEKKGGNTRLFRALFLYVEPKSSEHH</sequence>
<dbReference type="SUPFAM" id="SSF101690">
    <property type="entry name" value="PAZ domain"/>
    <property type="match status" value="1"/>
</dbReference>
<evidence type="ECO:0000313" key="1">
    <source>
        <dbReference type="EMBL" id="GMR51039.1"/>
    </source>
</evidence>
<comment type="caution">
    <text evidence="1">The sequence shown here is derived from an EMBL/GenBank/DDBJ whole genome shotgun (WGS) entry which is preliminary data.</text>
</comment>
<evidence type="ECO:0000313" key="2">
    <source>
        <dbReference type="Proteomes" id="UP001328107"/>
    </source>
</evidence>
<dbReference type="Proteomes" id="UP001328107">
    <property type="component" value="Unassembled WGS sequence"/>
</dbReference>
<reference evidence="2" key="1">
    <citation type="submission" date="2022-10" db="EMBL/GenBank/DDBJ databases">
        <title>Genome assembly of Pristionchus species.</title>
        <authorList>
            <person name="Yoshida K."/>
            <person name="Sommer R.J."/>
        </authorList>
    </citation>
    <scope>NUCLEOTIDE SEQUENCE [LARGE SCALE GENOMIC DNA]</scope>
    <source>
        <strain evidence="2">RS5460</strain>
    </source>
</reference>
<keyword evidence="2" id="KW-1185">Reference proteome</keyword>
<dbReference type="AlphaFoldDB" id="A0AAN5CVM4"/>
<dbReference type="EMBL" id="BTRK01000005">
    <property type="protein sequence ID" value="GMR51039.1"/>
    <property type="molecule type" value="Genomic_DNA"/>
</dbReference>
<accession>A0AAN5CVM4</accession>
<dbReference type="Gene3D" id="2.170.260.10">
    <property type="entry name" value="paz domain"/>
    <property type="match status" value="1"/>
</dbReference>
<gene>
    <name evidence="1" type="ORF">PMAYCL1PPCAC_21234</name>
</gene>
<organism evidence="1 2">
    <name type="scientific">Pristionchus mayeri</name>
    <dbReference type="NCBI Taxonomy" id="1317129"/>
    <lineage>
        <taxon>Eukaryota</taxon>
        <taxon>Metazoa</taxon>
        <taxon>Ecdysozoa</taxon>
        <taxon>Nematoda</taxon>
        <taxon>Chromadorea</taxon>
        <taxon>Rhabditida</taxon>
        <taxon>Rhabditina</taxon>
        <taxon>Diplogasteromorpha</taxon>
        <taxon>Diplogasteroidea</taxon>
        <taxon>Neodiplogasteridae</taxon>
        <taxon>Pristionchus</taxon>
    </lineage>
</organism>
<proteinExistence type="predicted"/>
<dbReference type="InterPro" id="IPR036085">
    <property type="entry name" value="PAZ_dom_sf"/>
</dbReference>
<feature type="non-terminal residue" evidence="1">
    <location>
        <position position="597"/>
    </location>
</feature>